<name>A0A0C2Y5C4_HEBCY</name>
<feature type="compositionally biased region" description="Basic and acidic residues" evidence="7">
    <location>
        <begin position="712"/>
        <end position="721"/>
    </location>
</feature>
<reference evidence="12" key="2">
    <citation type="submission" date="2015-01" db="EMBL/GenBank/DDBJ databases">
        <title>Evolutionary Origins and Diversification of the Mycorrhizal Mutualists.</title>
        <authorList>
            <consortium name="DOE Joint Genome Institute"/>
            <consortium name="Mycorrhizal Genomics Consortium"/>
            <person name="Kohler A."/>
            <person name="Kuo A."/>
            <person name="Nagy L.G."/>
            <person name="Floudas D."/>
            <person name="Copeland A."/>
            <person name="Barry K.W."/>
            <person name="Cichocki N."/>
            <person name="Veneault-Fourrey C."/>
            <person name="LaButti K."/>
            <person name="Lindquist E.A."/>
            <person name="Lipzen A."/>
            <person name="Lundell T."/>
            <person name="Morin E."/>
            <person name="Murat C."/>
            <person name="Riley R."/>
            <person name="Ohm R."/>
            <person name="Sun H."/>
            <person name="Tunlid A."/>
            <person name="Henrissat B."/>
            <person name="Grigoriev I.V."/>
            <person name="Hibbett D.S."/>
            <person name="Martin F."/>
        </authorList>
    </citation>
    <scope>NUCLEOTIDE SEQUENCE [LARGE SCALE GENOMIC DNA]</scope>
    <source>
        <strain evidence="12">h7</strain>
    </source>
</reference>
<evidence type="ECO:0000259" key="10">
    <source>
        <dbReference type="PROSITE" id="PS50222"/>
    </source>
</evidence>
<proteinExistence type="predicted"/>
<dbReference type="InterPro" id="IPR001192">
    <property type="entry name" value="PI-PLC_fam"/>
</dbReference>
<evidence type="ECO:0000313" key="12">
    <source>
        <dbReference type="Proteomes" id="UP000053424"/>
    </source>
</evidence>
<dbReference type="CDD" id="cd13360">
    <property type="entry name" value="PH_PLC_fungal"/>
    <property type="match status" value="1"/>
</dbReference>
<dbReference type="AlphaFoldDB" id="A0A0C2Y5C4"/>
<dbReference type="GO" id="GO:0016042">
    <property type="term" value="P:lipid catabolic process"/>
    <property type="evidence" value="ECO:0007669"/>
    <property type="project" value="UniProtKB-KW"/>
</dbReference>
<dbReference type="Pfam" id="PF00388">
    <property type="entry name" value="PI-PLC-X"/>
    <property type="match status" value="1"/>
</dbReference>
<dbReference type="SMART" id="SM00239">
    <property type="entry name" value="C2"/>
    <property type="match status" value="1"/>
</dbReference>
<dbReference type="Pfam" id="PF00168">
    <property type="entry name" value="C2"/>
    <property type="match status" value="2"/>
</dbReference>
<keyword evidence="3 6" id="KW-0442">Lipid degradation</keyword>
<keyword evidence="5" id="KW-0807">Transducer</keyword>
<dbReference type="Gene3D" id="1.10.238.10">
    <property type="entry name" value="EF-hand"/>
    <property type="match status" value="2"/>
</dbReference>
<dbReference type="InterPro" id="IPR017946">
    <property type="entry name" value="PLC-like_Pdiesterase_TIM-brl"/>
</dbReference>
<dbReference type="EC" id="3.1.4.11" evidence="1 6"/>
<dbReference type="GO" id="GO:0048015">
    <property type="term" value="P:phosphatidylinositol-mediated signaling"/>
    <property type="evidence" value="ECO:0007669"/>
    <property type="project" value="TreeGrafter"/>
</dbReference>
<dbReference type="CDD" id="cd16207">
    <property type="entry name" value="EFh_ScPlc1p_like"/>
    <property type="match status" value="1"/>
</dbReference>
<dbReference type="SUPFAM" id="SSF50729">
    <property type="entry name" value="PH domain-like"/>
    <property type="match status" value="1"/>
</dbReference>
<dbReference type="InterPro" id="IPR001711">
    <property type="entry name" value="PLipase_C_Pinositol-sp_Y"/>
</dbReference>
<comment type="catalytic activity">
    <reaction evidence="6">
        <text>a 1,2-diacyl-sn-glycero-3-phospho-(1D-myo-inositol-4,5-bisphosphate) + H2O = 1D-myo-inositol 1,4,5-trisphosphate + a 1,2-diacyl-sn-glycerol + H(+)</text>
        <dbReference type="Rhea" id="RHEA:33179"/>
        <dbReference type="ChEBI" id="CHEBI:15377"/>
        <dbReference type="ChEBI" id="CHEBI:15378"/>
        <dbReference type="ChEBI" id="CHEBI:17815"/>
        <dbReference type="ChEBI" id="CHEBI:58456"/>
        <dbReference type="ChEBI" id="CHEBI:203600"/>
        <dbReference type="EC" id="3.1.4.11"/>
    </reaction>
</comment>
<dbReference type="EMBL" id="KN831807">
    <property type="protein sequence ID" value="KIM36247.1"/>
    <property type="molecule type" value="Genomic_DNA"/>
</dbReference>
<evidence type="ECO:0000256" key="3">
    <source>
        <dbReference type="ARBA" id="ARBA00022963"/>
    </source>
</evidence>
<gene>
    <name evidence="11" type="ORF">M413DRAFT_449302</name>
</gene>
<feature type="compositionally biased region" description="Low complexity" evidence="7">
    <location>
        <begin position="953"/>
        <end position="963"/>
    </location>
</feature>
<reference evidence="11 12" key="1">
    <citation type="submission" date="2014-04" db="EMBL/GenBank/DDBJ databases">
        <authorList>
            <consortium name="DOE Joint Genome Institute"/>
            <person name="Kuo A."/>
            <person name="Gay G."/>
            <person name="Dore J."/>
            <person name="Kohler A."/>
            <person name="Nagy L.G."/>
            <person name="Floudas D."/>
            <person name="Copeland A."/>
            <person name="Barry K.W."/>
            <person name="Cichocki N."/>
            <person name="Veneault-Fourrey C."/>
            <person name="LaButti K."/>
            <person name="Lindquist E.A."/>
            <person name="Lipzen A."/>
            <person name="Lundell T."/>
            <person name="Morin E."/>
            <person name="Murat C."/>
            <person name="Sun H."/>
            <person name="Tunlid A."/>
            <person name="Henrissat B."/>
            <person name="Grigoriev I.V."/>
            <person name="Hibbett D.S."/>
            <person name="Martin F."/>
            <person name="Nordberg H.P."/>
            <person name="Cantor M.N."/>
            <person name="Hua S.X."/>
        </authorList>
    </citation>
    <scope>NUCLEOTIDE SEQUENCE [LARGE SCALE GENOMIC DNA]</scope>
    <source>
        <strain evidence="12">h7</strain>
    </source>
</reference>
<feature type="compositionally biased region" description="Polar residues" evidence="7">
    <location>
        <begin position="88"/>
        <end position="105"/>
    </location>
</feature>
<protein>
    <recommendedName>
        <fullName evidence="1 6">Phosphoinositide phospholipase C</fullName>
        <ecNumber evidence="1 6">3.1.4.11</ecNumber>
    </recommendedName>
</protein>
<dbReference type="Gene3D" id="2.30.29.30">
    <property type="entry name" value="Pleckstrin-homology domain (PH domain)/Phosphotyrosine-binding domain (PTB)"/>
    <property type="match status" value="1"/>
</dbReference>
<dbReference type="STRING" id="686832.A0A0C2Y5C4"/>
<evidence type="ECO:0000256" key="2">
    <source>
        <dbReference type="ARBA" id="ARBA00022801"/>
    </source>
</evidence>
<evidence type="ECO:0000256" key="6">
    <source>
        <dbReference type="RuleBase" id="RU361133"/>
    </source>
</evidence>
<dbReference type="SMART" id="SM00149">
    <property type="entry name" value="PLCYc"/>
    <property type="match status" value="1"/>
</dbReference>
<dbReference type="SMART" id="SM00148">
    <property type="entry name" value="PLCXc"/>
    <property type="match status" value="1"/>
</dbReference>
<dbReference type="PROSITE" id="PS50007">
    <property type="entry name" value="PIPLC_X_DOMAIN"/>
    <property type="match status" value="1"/>
</dbReference>
<accession>A0A0C2Y5C4</accession>
<dbReference type="PROSITE" id="PS50222">
    <property type="entry name" value="EF_HAND_2"/>
    <property type="match status" value="1"/>
</dbReference>
<feature type="region of interest" description="Disordered" evidence="7">
    <location>
        <begin position="902"/>
        <end position="963"/>
    </location>
</feature>
<dbReference type="InterPro" id="IPR011993">
    <property type="entry name" value="PH-like_dom_sf"/>
</dbReference>
<feature type="domain" description="PI-PLC Y-box" evidence="9">
    <location>
        <begin position="730"/>
        <end position="839"/>
    </location>
</feature>
<dbReference type="PANTHER" id="PTHR10336">
    <property type="entry name" value="PHOSPHOINOSITIDE-SPECIFIC PHOSPHOLIPASE C FAMILY PROTEIN"/>
    <property type="match status" value="1"/>
</dbReference>
<dbReference type="GO" id="GO:0051209">
    <property type="term" value="P:release of sequestered calcium ion into cytosol"/>
    <property type="evidence" value="ECO:0007669"/>
    <property type="project" value="TreeGrafter"/>
</dbReference>
<dbReference type="InterPro" id="IPR037755">
    <property type="entry name" value="Plc1_PH"/>
</dbReference>
<feature type="region of interest" description="Disordered" evidence="7">
    <location>
        <begin position="656"/>
        <end position="721"/>
    </location>
</feature>
<dbReference type="CDD" id="cd00275">
    <property type="entry name" value="C2_PLC_like"/>
    <property type="match status" value="1"/>
</dbReference>
<evidence type="ECO:0000313" key="11">
    <source>
        <dbReference type="EMBL" id="KIM36247.1"/>
    </source>
</evidence>
<evidence type="ECO:0000256" key="1">
    <source>
        <dbReference type="ARBA" id="ARBA00012368"/>
    </source>
</evidence>
<dbReference type="InterPro" id="IPR011992">
    <property type="entry name" value="EF-hand-dom_pair"/>
</dbReference>
<dbReference type="InterPro" id="IPR000909">
    <property type="entry name" value="PLipase_C_PInositol-sp_X_dom"/>
</dbReference>
<evidence type="ECO:0000256" key="7">
    <source>
        <dbReference type="SAM" id="MobiDB-lite"/>
    </source>
</evidence>
<feature type="compositionally biased region" description="Polar residues" evidence="7">
    <location>
        <begin position="60"/>
        <end position="74"/>
    </location>
</feature>
<dbReference type="OrthoDB" id="269822at2759"/>
<feature type="domain" description="EF-hand" evidence="10">
    <location>
        <begin position="312"/>
        <end position="347"/>
    </location>
</feature>
<evidence type="ECO:0000259" key="8">
    <source>
        <dbReference type="PROSITE" id="PS50004"/>
    </source>
</evidence>
<organism evidence="11 12">
    <name type="scientific">Hebeloma cylindrosporum</name>
    <dbReference type="NCBI Taxonomy" id="76867"/>
    <lineage>
        <taxon>Eukaryota</taxon>
        <taxon>Fungi</taxon>
        <taxon>Dikarya</taxon>
        <taxon>Basidiomycota</taxon>
        <taxon>Agaricomycotina</taxon>
        <taxon>Agaricomycetes</taxon>
        <taxon>Agaricomycetidae</taxon>
        <taxon>Agaricales</taxon>
        <taxon>Agaricineae</taxon>
        <taxon>Hymenogastraceae</taxon>
        <taxon>Hebeloma</taxon>
    </lineage>
</organism>
<dbReference type="SUPFAM" id="SSF49562">
    <property type="entry name" value="C2 domain (Calcium/lipid-binding domain, CaLB)"/>
    <property type="match status" value="1"/>
</dbReference>
<feature type="region of interest" description="Disordered" evidence="7">
    <location>
        <begin position="55"/>
        <end position="142"/>
    </location>
</feature>
<dbReference type="SUPFAM" id="SSF51695">
    <property type="entry name" value="PLC-like phosphodiesterases"/>
    <property type="match status" value="1"/>
</dbReference>
<dbReference type="Pfam" id="PF00387">
    <property type="entry name" value="PI-PLC-Y"/>
    <property type="match status" value="1"/>
</dbReference>
<feature type="domain" description="C2" evidence="8">
    <location>
        <begin position="833"/>
        <end position="1031"/>
    </location>
</feature>
<dbReference type="HOGENOM" id="CLU_002738_1_0_1"/>
<dbReference type="Gene3D" id="2.60.40.150">
    <property type="entry name" value="C2 domain"/>
    <property type="match status" value="1"/>
</dbReference>
<dbReference type="PANTHER" id="PTHR10336:SF36">
    <property type="entry name" value="1-PHOSPHATIDYLINOSITOL 4,5-BISPHOSPHATE PHOSPHODIESTERASE BETA-4"/>
    <property type="match status" value="1"/>
</dbReference>
<dbReference type="PROSITE" id="PS50004">
    <property type="entry name" value="C2"/>
    <property type="match status" value="1"/>
</dbReference>
<dbReference type="CDD" id="cd08598">
    <property type="entry name" value="PI-PLC1c_yeast"/>
    <property type="match status" value="1"/>
</dbReference>
<dbReference type="GO" id="GO:0004435">
    <property type="term" value="F:phosphatidylinositol-4,5-bisphosphate phospholipase C activity"/>
    <property type="evidence" value="ECO:0007669"/>
    <property type="project" value="UniProtKB-EC"/>
</dbReference>
<dbReference type="PROSITE" id="PS50008">
    <property type="entry name" value="PIPLC_Y_DOMAIN"/>
    <property type="match status" value="1"/>
</dbReference>
<dbReference type="InterPro" id="IPR000008">
    <property type="entry name" value="C2_dom"/>
</dbReference>
<dbReference type="SUPFAM" id="SSF47473">
    <property type="entry name" value="EF-hand"/>
    <property type="match status" value="1"/>
</dbReference>
<feature type="compositionally biased region" description="Basic and acidic residues" evidence="7">
    <location>
        <begin position="902"/>
        <end position="921"/>
    </location>
</feature>
<dbReference type="GO" id="GO:0005509">
    <property type="term" value="F:calcium ion binding"/>
    <property type="evidence" value="ECO:0007669"/>
    <property type="project" value="InterPro"/>
</dbReference>
<evidence type="ECO:0000256" key="5">
    <source>
        <dbReference type="ARBA" id="ARBA00023224"/>
    </source>
</evidence>
<dbReference type="PRINTS" id="PR00390">
    <property type="entry name" value="PHPHLIPASEC"/>
</dbReference>
<dbReference type="Gene3D" id="3.20.20.190">
    <property type="entry name" value="Phosphatidylinositol (PI) phosphodiesterase"/>
    <property type="match status" value="2"/>
</dbReference>
<evidence type="ECO:0000259" key="9">
    <source>
        <dbReference type="PROSITE" id="PS50008"/>
    </source>
</evidence>
<dbReference type="InterPro" id="IPR035892">
    <property type="entry name" value="C2_domain_sf"/>
</dbReference>
<sequence>MSDSFLPVPGTLLKRAGELANSHGQVVKELADDEPSRKPNGFGAAIKRTFRDFKKRSSALGRSQSLGGHTTPITNADDDKNHRRGHSRSLSDVSSMQPMATQKLSSGLKRFSSAQHRPPPLSSVSEGLTADHISPPLALPEPSSPAIGNIRVPQLLQQGTPMTKVSAKKHKKFVFFLDADLGQIVWESKKHKIIPIENIKEIRSGENARYSREQFQLSKDYEDRWLTIIYILDGNYKTLHLIAATRDVFLMWDQTLRRLHAVRQELMQGLGNGEIRQALWEKQYWKGADEERDQKLTFDEVEKLCRRLNINSNHEDLLRLFKQADVQDRQYLDFDDFRRFVKLLKARPEIDRLYKKLRNGNGGIFDFGVFERFMRDKQQSTLSQDELRGIFTKHSNSGSRVDVSADFTSNSNVPPTSEMTLDAFAAFLLSPDNSVFSDQNREIWHDMTRPISEYFISSSHNTYLVGHQLVGDSTIEGYIRALLHSCRSVELDIYDGEQEPMIFHGKTFTSKVSLREVCQAIAKYGFVASPYPIIISAEVHCSLSQQDMIAEIMLAEFKDSLVRVPPDGMSKIETLPSPEDLKGKILLKAKNLQLVRTDASDADSGYYTDPSSSASDSDAFFEMMRNISADETAVKKIRRQSDSTVKRQLSKAGTNIFQRVRSVGRGGSAPTPELVLSQPPPSISSASSTNGPPPTLVSPSPLPGAPLKSPHRLSDTADAARPKPKMSMALIALLVYTVGVKCRGINKKEEYAPEHVFSLSENIANKMLRFNMWDLIKHTKTHVVRTYPKGMRLNSTNYEPHRFWAAGAQLVAINWQTFDLGYMINHAMFQRNGRSAIRLAQKELLAKRSMLSFDVTVISAQQLPRPKDASGHEVADKAILDPYVEVTLYIPDWPIVSEAKLKEKGKEKQKSKSKDKEKDTNELLSVDVNDDHEHSAHSRPSTPPLPSTVGIASTPSRTVSSRTSVVRKNGFNPVWEESLSIPFDCVGDMMDLIFVRFVVRQEDKDTEEPLAVYCASLGSLQPGYRHLPLHDSQLSQYLFSTLFVRINIKARTA</sequence>
<keyword evidence="4 6" id="KW-0443">Lipid metabolism</keyword>
<feature type="compositionally biased region" description="Pro residues" evidence="7">
    <location>
        <begin position="691"/>
        <end position="704"/>
    </location>
</feature>
<evidence type="ECO:0000256" key="4">
    <source>
        <dbReference type="ARBA" id="ARBA00023098"/>
    </source>
</evidence>
<keyword evidence="12" id="KW-1185">Reference proteome</keyword>
<keyword evidence="2 6" id="KW-0378">Hydrolase</keyword>
<dbReference type="InterPro" id="IPR002048">
    <property type="entry name" value="EF_hand_dom"/>
</dbReference>
<dbReference type="Proteomes" id="UP000053424">
    <property type="component" value="Unassembled WGS sequence"/>
</dbReference>